<accession>A0A179DHN9</accession>
<gene>
    <name evidence="1" type="ORF">A5893_06230</name>
</gene>
<evidence type="ECO:0008006" key="3">
    <source>
        <dbReference type="Google" id="ProtNLM"/>
    </source>
</evidence>
<dbReference type="Pfam" id="PF04074">
    <property type="entry name" value="DUF386"/>
    <property type="match status" value="1"/>
</dbReference>
<dbReference type="PANTHER" id="PTHR34986">
    <property type="entry name" value="EVOLVED BETA-GALACTOSIDASE SUBUNIT BETA"/>
    <property type="match status" value="1"/>
</dbReference>
<protein>
    <recommendedName>
        <fullName evidence="3">YhcH/YjgK/YiaL family protein</fullName>
    </recommendedName>
</protein>
<evidence type="ECO:0000313" key="1">
    <source>
        <dbReference type="EMBL" id="OAQ40541.1"/>
    </source>
</evidence>
<dbReference type="PANTHER" id="PTHR34986:SF1">
    <property type="entry name" value="PROTEIN YIAL"/>
    <property type="match status" value="1"/>
</dbReference>
<evidence type="ECO:0000313" key="2">
    <source>
        <dbReference type="Proteomes" id="UP000078459"/>
    </source>
</evidence>
<dbReference type="GO" id="GO:0005829">
    <property type="term" value="C:cytosol"/>
    <property type="evidence" value="ECO:0007669"/>
    <property type="project" value="TreeGrafter"/>
</dbReference>
<dbReference type="RefSeq" id="WP_068821777.1">
    <property type="nucleotide sequence ID" value="NZ_LWHJ01000022.1"/>
</dbReference>
<proteinExistence type="predicted"/>
<dbReference type="InterPro" id="IPR037012">
    <property type="entry name" value="NanQ/TabA/YiaL_sf"/>
</dbReference>
<dbReference type="STRING" id="1826909.A5893_06230"/>
<keyword evidence="2" id="KW-1185">Reference proteome</keyword>
<dbReference type="AlphaFoldDB" id="A0A179DHN9"/>
<sequence length="193" mass="22049">MKKIIPALIICLFVINGCKVQNESSKWFQKQPISTGLIPQVSHLTDQKEFEKQYQANKAVWDKSFEFMKNNDLEKMAPGKYPIDGENAYASITEIVDKPIEKTNWESHKKYIDLQYIISGTEKIGLAPSATATITKPYNSEKDVANYKIDDGIFDIATPKVFYLFFPSNAHRPNIMVNEEKVKKLVIKIKVAE</sequence>
<dbReference type="OrthoDB" id="9792756at2"/>
<dbReference type="Proteomes" id="UP000078459">
    <property type="component" value="Unassembled WGS sequence"/>
</dbReference>
<reference evidence="1 2" key="1">
    <citation type="submission" date="2016-04" db="EMBL/GenBank/DDBJ databases">
        <authorList>
            <person name="Evans L.H."/>
            <person name="Alamgir A."/>
            <person name="Owens N."/>
            <person name="Weber N.D."/>
            <person name="Virtaneva K."/>
            <person name="Barbian K."/>
            <person name="Babar A."/>
            <person name="Rosenke K."/>
        </authorList>
    </citation>
    <scope>NUCLEOTIDE SEQUENCE [LARGE SCALE GENOMIC DNA]</scope>
    <source>
        <strain evidence="1 2">CCM 8644</strain>
    </source>
</reference>
<comment type="caution">
    <text evidence="1">The sequence shown here is derived from an EMBL/GenBank/DDBJ whole genome shotgun (WGS) entry which is preliminary data.</text>
</comment>
<organism evidence="1 2">
    <name type="scientific">Pedobacter psychrophilus</name>
    <dbReference type="NCBI Taxonomy" id="1826909"/>
    <lineage>
        <taxon>Bacteria</taxon>
        <taxon>Pseudomonadati</taxon>
        <taxon>Bacteroidota</taxon>
        <taxon>Sphingobacteriia</taxon>
        <taxon>Sphingobacteriales</taxon>
        <taxon>Sphingobacteriaceae</taxon>
        <taxon>Pedobacter</taxon>
    </lineage>
</organism>
<dbReference type="InterPro" id="IPR004375">
    <property type="entry name" value="NanQ/TabA/YiaL"/>
</dbReference>
<reference evidence="1 2" key="2">
    <citation type="submission" date="2016-06" db="EMBL/GenBank/DDBJ databases">
        <title>Pedobacter psychrophilus sp. nov., isolated from Antarctic fragmentary rock.</title>
        <authorList>
            <person name="Svec P."/>
        </authorList>
    </citation>
    <scope>NUCLEOTIDE SEQUENCE [LARGE SCALE GENOMIC DNA]</scope>
    <source>
        <strain evidence="1 2">CCM 8644</strain>
    </source>
</reference>
<dbReference type="Gene3D" id="2.60.120.370">
    <property type="entry name" value="YhcH/YjgK/YiaL"/>
    <property type="match status" value="1"/>
</dbReference>
<dbReference type="NCBIfam" id="TIGR00022">
    <property type="entry name" value="YhcH/YjgK/YiaL family protein"/>
    <property type="match status" value="1"/>
</dbReference>
<dbReference type="EMBL" id="LWHJ01000022">
    <property type="protein sequence ID" value="OAQ40541.1"/>
    <property type="molecule type" value="Genomic_DNA"/>
</dbReference>
<dbReference type="SUPFAM" id="SSF51197">
    <property type="entry name" value="Clavaminate synthase-like"/>
    <property type="match status" value="1"/>
</dbReference>
<name>A0A179DHN9_9SPHI</name>